<dbReference type="EC" id="2.7.7.23" evidence="18"/>
<dbReference type="Pfam" id="PF12804">
    <property type="entry name" value="NTP_transf_3"/>
    <property type="match status" value="1"/>
</dbReference>
<evidence type="ECO:0000256" key="16">
    <source>
        <dbReference type="ARBA" id="ARBA00048493"/>
    </source>
</evidence>
<reference evidence="21" key="2">
    <citation type="submission" date="2023-10" db="EMBL/GenBank/DDBJ databases">
        <authorList>
            <person name="Koga R."/>
            <person name="Fukatsu T."/>
        </authorList>
    </citation>
    <scope>NUCLEOTIDE SEQUENCE</scope>
    <source>
        <strain evidence="21">Kw-01</strain>
    </source>
</reference>
<feature type="binding site" evidence="18">
    <location>
        <begin position="387"/>
        <end position="388"/>
    </location>
    <ligand>
        <name>acetyl-CoA</name>
        <dbReference type="ChEBI" id="CHEBI:57288"/>
    </ligand>
</feature>
<feature type="binding site" evidence="18">
    <location>
        <position position="25"/>
    </location>
    <ligand>
        <name>UDP-N-acetyl-alpha-D-glucosamine</name>
        <dbReference type="ChEBI" id="CHEBI:57705"/>
    </ligand>
</feature>
<sequence>MSTRLNNVIILAAGKSSRMNTDLPKILQPLGGKPIIQYLIDLVISLNIINIYVVYGHKGNLVKNYFVNQPVVKLIEQPELLGTGHAVQQVLPYLNIDDDVLIICGDSPLITKETLKKLINRKESKGISILTALVFNYSEYGKIIRKNNNIVQIIENTDDIYTYTNSTEINVGVYVISVIDLQRWLKLLKNNNLKNEYYITDIVFLAHQEKYKINAVCSENINEFMGINNCVQLSEVERLYQKKEAKKLMLAGVRIVDYNRFDLRGTLNHGINVTIDVNVIIEGDVFLGDNVYIHSGCVLKNCIIGNNSVINNNSIICDAVIASDCIIGPFAHLRQGTNLNNNVCIGNFVEIKNTNLQPHSKAKHLSYLGDADIGSNVNIGAGTITCNYNGVNKCKTIIGNHVFIGANTEIVAPINISDHATIGAGTTLTHDVKKNELVIRRSKQKHILNWKRNIKKNN</sequence>
<dbReference type="HAMAP" id="MF_01631">
    <property type="entry name" value="GlmU"/>
    <property type="match status" value="1"/>
</dbReference>
<dbReference type="GO" id="GO:0009252">
    <property type="term" value="P:peptidoglycan biosynthetic process"/>
    <property type="evidence" value="ECO:0007669"/>
    <property type="project" value="UniProtKB-UniRule"/>
</dbReference>
<dbReference type="InterPro" id="IPR001451">
    <property type="entry name" value="Hexapep"/>
</dbReference>
<keyword evidence="4 18" id="KW-0963">Cytoplasm</keyword>
<dbReference type="GO" id="GO:0005737">
    <property type="term" value="C:cytoplasm"/>
    <property type="evidence" value="ECO:0007669"/>
    <property type="project" value="UniProtKB-SubCell"/>
</dbReference>
<dbReference type="GO" id="GO:0006048">
    <property type="term" value="P:UDP-N-acetylglucosamine biosynthetic process"/>
    <property type="evidence" value="ECO:0007669"/>
    <property type="project" value="InterPro"/>
</dbReference>
<keyword evidence="12 18" id="KW-0511">Multifunctional enzyme</keyword>
<dbReference type="InterPro" id="IPR038009">
    <property type="entry name" value="GlmU_C_LbH"/>
</dbReference>
<name>A0AAT9G450_9ENTR</name>
<feature type="binding site" evidence="18">
    <location>
        <begin position="82"/>
        <end position="83"/>
    </location>
    <ligand>
        <name>UDP-N-acetyl-alpha-D-glucosamine</name>
        <dbReference type="ChEBI" id="CHEBI:57705"/>
    </ligand>
</feature>
<dbReference type="Pfam" id="PF25087">
    <property type="entry name" value="GMPPB_C"/>
    <property type="match status" value="1"/>
</dbReference>
<evidence type="ECO:0000256" key="10">
    <source>
        <dbReference type="ARBA" id="ARBA00022960"/>
    </source>
</evidence>
<feature type="binding site" evidence="18">
    <location>
        <position position="424"/>
    </location>
    <ligand>
        <name>acetyl-CoA</name>
        <dbReference type="ChEBI" id="CHEBI:57288"/>
    </ligand>
</feature>
<feature type="binding site" evidence="18">
    <location>
        <position position="381"/>
    </location>
    <ligand>
        <name>acetyl-CoA</name>
        <dbReference type="ChEBI" id="CHEBI:57288"/>
    </ligand>
</feature>
<feature type="binding site" evidence="18">
    <location>
        <position position="334"/>
    </location>
    <ligand>
        <name>UDP-N-acetyl-alpha-D-glucosamine</name>
        <dbReference type="ChEBI" id="CHEBI:57705"/>
    </ligand>
</feature>
<comment type="similarity">
    <text evidence="2 18">In the C-terminal section; belongs to the transferase hexapeptide repeat family.</text>
</comment>
<dbReference type="InterPro" id="IPR011004">
    <property type="entry name" value="Trimer_LpxA-like_sf"/>
</dbReference>
<dbReference type="GO" id="GO:0000287">
    <property type="term" value="F:magnesium ion binding"/>
    <property type="evidence" value="ECO:0007669"/>
    <property type="project" value="UniProtKB-UniRule"/>
</dbReference>
<keyword evidence="13 18" id="KW-0012">Acyltransferase</keyword>
<gene>
    <name evidence="18 21" type="primary">glmU</name>
    <name evidence="21" type="ORF">ACHINZ_1700</name>
</gene>
<keyword evidence="8 18" id="KW-0677">Repeat</keyword>
<evidence type="ECO:0000313" key="21">
    <source>
        <dbReference type="EMBL" id="BET44500.1"/>
    </source>
</evidence>
<comment type="function">
    <text evidence="17 18">Catalyzes the last two sequential reactions in the de novo biosynthetic pathway for UDP-N-acetylglucosamine (UDP-GlcNAc). The C-terminal domain catalyzes the transfer of acetyl group from acetyl coenzyme A to glucosamine-1-phosphate (GlcN-1-P) to produce N-acetylglucosamine-1-phosphate (GlcNAc-1-P), which is converted into UDP-GlcNAc by the transfer of uridine 5-monophosphate (from uridine 5-triphosphate), a reaction catalyzed by the N-terminal domain.</text>
</comment>
<comment type="caution">
    <text evidence="18">Lacks conserved residue(s) required for the propagation of feature annotation.</text>
</comment>
<accession>A0AAT9G450</accession>
<dbReference type="GO" id="GO:0071555">
    <property type="term" value="P:cell wall organization"/>
    <property type="evidence" value="ECO:0007669"/>
    <property type="project" value="UniProtKB-KW"/>
</dbReference>
<keyword evidence="14 18" id="KW-0961">Cell wall biogenesis/degradation</keyword>
<comment type="subunit">
    <text evidence="18">Homotrimer.</text>
</comment>
<dbReference type="Gene3D" id="3.90.550.10">
    <property type="entry name" value="Spore Coat Polysaccharide Biosynthesis Protein SpsA, Chain A"/>
    <property type="match status" value="1"/>
</dbReference>
<feature type="active site" description="Proton acceptor" evidence="18">
    <location>
        <position position="364"/>
    </location>
</feature>
<feature type="binding site" evidence="18">
    <location>
        <position position="441"/>
    </location>
    <ligand>
        <name>acetyl-CoA</name>
        <dbReference type="ChEBI" id="CHEBI:57288"/>
    </ligand>
</feature>
<dbReference type="CDD" id="cd02540">
    <property type="entry name" value="GT2_GlmU_N_bac"/>
    <property type="match status" value="1"/>
</dbReference>
<dbReference type="PANTHER" id="PTHR43584:SF3">
    <property type="entry name" value="BIFUNCTIONAL PROTEIN GLMU"/>
    <property type="match status" value="1"/>
</dbReference>
<comment type="pathway">
    <text evidence="18">Nucleotide-sugar biosynthesis; UDP-N-acetyl-alpha-D-glucosamine biosynthesis; N-acetyl-alpha-D-glucosamine 1-phosphate from alpha-D-glucosamine 6-phosphate (route II): step 2/2.</text>
</comment>
<dbReference type="SUPFAM" id="SSF51161">
    <property type="entry name" value="Trimeric LpxA-like enzymes"/>
    <property type="match status" value="1"/>
</dbReference>
<evidence type="ECO:0000256" key="4">
    <source>
        <dbReference type="ARBA" id="ARBA00022490"/>
    </source>
</evidence>
<evidence type="ECO:0000256" key="13">
    <source>
        <dbReference type="ARBA" id="ARBA00023315"/>
    </source>
</evidence>
<comment type="cofactor">
    <cofactor evidence="18">
        <name>Mg(2+)</name>
        <dbReference type="ChEBI" id="CHEBI:18420"/>
    </cofactor>
    <text evidence="18">Binds 1 Mg(2+) ion per subunit.</text>
</comment>
<proteinExistence type="inferred from homology"/>
<dbReference type="InterPro" id="IPR050065">
    <property type="entry name" value="GlmU-like"/>
</dbReference>
<evidence type="ECO:0000256" key="9">
    <source>
        <dbReference type="ARBA" id="ARBA00022842"/>
    </source>
</evidence>
<feature type="binding site" evidence="18">
    <location>
        <position position="106"/>
    </location>
    <ligand>
        <name>Mg(2+)</name>
        <dbReference type="ChEBI" id="CHEBI:18420"/>
    </ligand>
</feature>
<dbReference type="GO" id="GO:0008360">
    <property type="term" value="P:regulation of cell shape"/>
    <property type="evidence" value="ECO:0007669"/>
    <property type="project" value="UniProtKB-KW"/>
</dbReference>
<dbReference type="InterPro" id="IPR029044">
    <property type="entry name" value="Nucleotide-diphossugar_trans"/>
</dbReference>
<dbReference type="EC" id="2.3.1.157" evidence="18"/>
<comment type="catalytic activity">
    <reaction evidence="16 18">
        <text>N-acetyl-alpha-D-glucosamine 1-phosphate + UTP + H(+) = UDP-N-acetyl-alpha-D-glucosamine + diphosphate</text>
        <dbReference type="Rhea" id="RHEA:13509"/>
        <dbReference type="ChEBI" id="CHEBI:15378"/>
        <dbReference type="ChEBI" id="CHEBI:33019"/>
        <dbReference type="ChEBI" id="CHEBI:46398"/>
        <dbReference type="ChEBI" id="CHEBI:57705"/>
        <dbReference type="ChEBI" id="CHEBI:57776"/>
        <dbReference type="EC" id="2.7.7.23"/>
    </reaction>
</comment>
<evidence type="ECO:0000256" key="8">
    <source>
        <dbReference type="ARBA" id="ARBA00022737"/>
    </source>
</evidence>
<dbReference type="InterPro" id="IPR005882">
    <property type="entry name" value="Bifunctional_GlmU"/>
</dbReference>
<keyword evidence="9 18" id="KW-0460">Magnesium</keyword>
<evidence type="ECO:0000256" key="14">
    <source>
        <dbReference type="ARBA" id="ARBA00023316"/>
    </source>
</evidence>
<feature type="binding site" evidence="18">
    <location>
        <position position="367"/>
    </location>
    <ligand>
        <name>UDP-N-acetyl-alpha-D-glucosamine</name>
        <dbReference type="ChEBI" id="CHEBI:57705"/>
    </ligand>
</feature>
<feature type="binding site" evidence="18">
    <location>
        <position position="378"/>
    </location>
    <ligand>
        <name>UDP-N-acetyl-alpha-D-glucosamine</name>
        <dbReference type="ChEBI" id="CHEBI:57705"/>
    </ligand>
</feature>
<feature type="binding site" evidence="18">
    <location>
        <position position="170"/>
    </location>
    <ligand>
        <name>UDP-N-acetyl-alpha-D-glucosamine</name>
        <dbReference type="ChEBI" id="CHEBI:57705"/>
    </ligand>
</feature>
<dbReference type="PANTHER" id="PTHR43584">
    <property type="entry name" value="NUCLEOTIDYL TRANSFERASE"/>
    <property type="match status" value="1"/>
</dbReference>
<comment type="catalytic activity">
    <reaction evidence="15 18">
        <text>alpha-D-glucosamine 1-phosphate + acetyl-CoA = N-acetyl-alpha-D-glucosamine 1-phosphate + CoA + H(+)</text>
        <dbReference type="Rhea" id="RHEA:13725"/>
        <dbReference type="ChEBI" id="CHEBI:15378"/>
        <dbReference type="ChEBI" id="CHEBI:57287"/>
        <dbReference type="ChEBI" id="CHEBI:57288"/>
        <dbReference type="ChEBI" id="CHEBI:57776"/>
        <dbReference type="ChEBI" id="CHEBI:58516"/>
        <dbReference type="EC" id="2.3.1.157"/>
    </reaction>
</comment>
<dbReference type="GO" id="GO:0000902">
    <property type="term" value="P:cell morphogenesis"/>
    <property type="evidence" value="ECO:0007669"/>
    <property type="project" value="UniProtKB-UniRule"/>
</dbReference>
<keyword evidence="5 18" id="KW-0808">Transferase</keyword>
<keyword evidence="7 18" id="KW-0479">Metal-binding</keyword>
<dbReference type="GO" id="GO:0003977">
    <property type="term" value="F:UDP-N-acetylglucosamine diphosphorylase activity"/>
    <property type="evidence" value="ECO:0007669"/>
    <property type="project" value="UniProtKB-UniRule"/>
</dbReference>
<feature type="binding site" evidence="18">
    <location>
        <position position="77"/>
    </location>
    <ligand>
        <name>UDP-N-acetyl-alpha-D-glucosamine</name>
        <dbReference type="ChEBI" id="CHEBI:57705"/>
    </ligand>
</feature>
<feature type="region of interest" description="Linker" evidence="18">
    <location>
        <begin position="231"/>
        <end position="251"/>
    </location>
</feature>
<reference evidence="21" key="1">
    <citation type="journal article" date="2023" name="Front. Microbiol.">
        <title>Genome analysis of Candidatus Aschnera chinzeii, the bacterial endosymbiont of the blood-sucking bat fly Penicillidia jenynsii (Insecta: Diptera: Nycteribiidae).</title>
        <authorList>
            <person name="Koga R."/>
            <person name="Moriyama M."/>
            <person name="Nozaki T."/>
            <person name="Fukatsu T."/>
        </authorList>
    </citation>
    <scope>NUCLEOTIDE SEQUENCE</scope>
    <source>
        <strain evidence="21">Kw-01</strain>
    </source>
</reference>
<evidence type="ECO:0000256" key="7">
    <source>
        <dbReference type="ARBA" id="ARBA00022723"/>
    </source>
</evidence>
<protein>
    <recommendedName>
        <fullName evidence="18">Bifunctional protein GlmU</fullName>
    </recommendedName>
    <domain>
        <recommendedName>
            <fullName evidence="18">UDP-N-acetylglucosamine pyrophosphorylase</fullName>
            <ecNumber evidence="18">2.7.7.23</ecNumber>
        </recommendedName>
        <alternativeName>
            <fullName evidence="18">N-acetylglucosamine-1-phosphate uridyltransferase</fullName>
        </alternativeName>
    </domain>
    <domain>
        <recommendedName>
            <fullName evidence="18">Glucosamine-1-phosphate N-acetyltransferase</fullName>
            <ecNumber evidence="18">2.3.1.157</ecNumber>
        </recommendedName>
    </domain>
</protein>
<dbReference type="EMBL" id="AP028961">
    <property type="protein sequence ID" value="BET44500.1"/>
    <property type="molecule type" value="Genomic_DNA"/>
</dbReference>
<evidence type="ECO:0000256" key="11">
    <source>
        <dbReference type="ARBA" id="ARBA00022984"/>
    </source>
</evidence>
<evidence type="ECO:0000256" key="17">
    <source>
        <dbReference type="ARBA" id="ARBA00049628"/>
    </source>
</evidence>
<evidence type="ECO:0000259" key="20">
    <source>
        <dbReference type="Pfam" id="PF25087"/>
    </source>
</evidence>
<evidence type="ECO:0000256" key="1">
    <source>
        <dbReference type="ARBA" id="ARBA00004496"/>
    </source>
</evidence>
<evidence type="ECO:0000256" key="18">
    <source>
        <dbReference type="HAMAP-Rule" id="MF_01631"/>
    </source>
</evidence>
<feature type="binding site" evidence="18">
    <location>
        <position position="155"/>
    </location>
    <ligand>
        <name>UDP-N-acetyl-alpha-D-glucosamine</name>
        <dbReference type="ChEBI" id="CHEBI:57705"/>
    </ligand>
</feature>
<keyword evidence="11 18" id="KW-0573">Peptidoglycan synthesis</keyword>
<dbReference type="InterPro" id="IPR025877">
    <property type="entry name" value="MobA-like_NTP_Trfase"/>
</dbReference>
<dbReference type="SUPFAM" id="SSF53448">
    <property type="entry name" value="Nucleotide-diphospho-sugar transferases"/>
    <property type="match status" value="1"/>
</dbReference>
<evidence type="ECO:0000259" key="19">
    <source>
        <dbReference type="Pfam" id="PF12804"/>
    </source>
</evidence>
<dbReference type="GO" id="GO:0019134">
    <property type="term" value="F:glucosamine-1-phosphate N-acetyltransferase activity"/>
    <property type="evidence" value="ECO:0007669"/>
    <property type="project" value="UniProtKB-UniRule"/>
</dbReference>
<feature type="binding site" evidence="18">
    <location>
        <position position="228"/>
    </location>
    <ligand>
        <name>UDP-N-acetyl-alpha-D-glucosamine</name>
        <dbReference type="ChEBI" id="CHEBI:57705"/>
    </ligand>
</feature>
<comment type="pathway">
    <text evidence="18">Nucleotide-sugar biosynthesis; UDP-N-acetyl-alpha-D-glucosamine biosynthesis; UDP-N-acetyl-alpha-D-glucosamine from N-acetyl-alpha-D-glucosamine 1-phosphate: step 1/1.</text>
</comment>
<dbReference type="Pfam" id="PF14602">
    <property type="entry name" value="Hexapep_2"/>
    <property type="match status" value="1"/>
</dbReference>
<keyword evidence="10 18" id="KW-0133">Cell shape</keyword>
<comment type="pathway">
    <text evidence="18">Bacterial outer membrane biogenesis; LPS lipid A biosynthesis.</text>
</comment>
<feature type="domain" description="MobA-like NTP transferase" evidence="19">
    <location>
        <begin position="8"/>
        <end position="128"/>
    </location>
</feature>
<feature type="region of interest" description="N-acetyltransferase" evidence="18">
    <location>
        <begin position="252"/>
        <end position="458"/>
    </location>
</feature>
<evidence type="ECO:0000256" key="6">
    <source>
        <dbReference type="ARBA" id="ARBA00022695"/>
    </source>
</evidence>
<dbReference type="AlphaFoldDB" id="A0AAT9G450"/>
<dbReference type="GO" id="GO:0016020">
    <property type="term" value="C:membrane"/>
    <property type="evidence" value="ECO:0007669"/>
    <property type="project" value="GOC"/>
</dbReference>
<feature type="region of interest" description="Pyrophosphorylase" evidence="18">
    <location>
        <begin position="1"/>
        <end position="230"/>
    </location>
</feature>
<evidence type="ECO:0000256" key="2">
    <source>
        <dbReference type="ARBA" id="ARBA00007707"/>
    </source>
</evidence>
<feature type="binding site" evidence="18">
    <location>
        <position position="352"/>
    </location>
    <ligand>
        <name>UDP-N-acetyl-alpha-D-glucosamine</name>
        <dbReference type="ChEBI" id="CHEBI:57705"/>
    </ligand>
</feature>
<keyword evidence="6 18" id="KW-0548">Nucleotidyltransferase</keyword>
<evidence type="ECO:0000256" key="12">
    <source>
        <dbReference type="ARBA" id="ARBA00023268"/>
    </source>
</evidence>
<evidence type="ECO:0000256" key="15">
    <source>
        <dbReference type="ARBA" id="ARBA00048247"/>
    </source>
</evidence>
<feature type="binding site" evidence="18">
    <location>
        <begin position="11"/>
        <end position="14"/>
    </location>
    <ligand>
        <name>UDP-N-acetyl-alpha-D-glucosamine</name>
        <dbReference type="ChEBI" id="CHEBI:57705"/>
    </ligand>
</feature>
<dbReference type="GO" id="GO:0009245">
    <property type="term" value="P:lipid A biosynthetic process"/>
    <property type="evidence" value="ECO:0007669"/>
    <property type="project" value="UniProtKB-UniRule"/>
</dbReference>
<feature type="binding site" evidence="18">
    <location>
        <position position="141"/>
    </location>
    <ligand>
        <name>UDP-N-acetyl-alpha-D-glucosamine</name>
        <dbReference type="ChEBI" id="CHEBI:57705"/>
    </ligand>
</feature>
<evidence type="ECO:0000256" key="3">
    <source>
        <dbReference type="ARBA" id="ARBA00007947"/>
    </source>
</evidence>
<dbReference type="CDD" id="cd03353">
    <property type="entry name" value="LbH_GlmU_C"/>
    <property type="match status" value="1"/>
</dbReference>
<evidence type="ECO:0000256" key="5">
    <source>
        <dbReference type="ARBA" id="ARBA00022679"/>
    </source>
</evidence>
<comment type="similarity">
    <text evidence="3 18">In the N-terminal section; belongs to the N-acetylglucosamine-1-phosphate uridyltransferase family.</text>
</comment>
<organism evidence="21">
    <name type="scientific">Candidatus Aschnera chinzeii</name>
    <dbReference type="NCBI Taxonomy" id="1485666"/>
    <lineage>
        <taxon>Bacteria</taxon>
        <taxon>Pseudomonadati</taxon>
        <taxon>Pseudomonadota</taxon>
        <taxon>Gammaproteobacteria</taxon>
        <taxon>Enterobacterales</taxon>
        <taxon>Enterobacteriaceae</taxon>
        <taxon>Candidatus Aschnera</taxon>
    </lineage>
</organism>
<feature type="binding site" evidence="18">
    <location>
        <position position="228"/>
    </location>
    <ligand>
        <name>Mg(2+)</name>
        <dbReference type="ChEBI" id="CHEBI:18420"/>
    </ligand>
</feature>
<feature type="domain" description="Mannose-1-phosphate guanyltransferase C-terminal" evidence="20">
    <location>
        <begin position="272"/>
        <end position="362"/>
    </location>
</feature>
<comment type="subcellular location">
    <subcellularLocation>
        <location evidence="1 18">Cytoplasm</location>
    </subcellularLocation>
</comment>
<dbReference type="NCBIfam" id="TIGR01173">
    <property type="entry name" value="glmU"/>
    <property type="match status" value="1"/>
</dbReference>
<dbReference type="Gene3D" id="2.160.10.10">
    <property type="entry name" value="Hexapeptide repeat proteins"/>
    <property type="match status" value="1"/>
</dbReference>
<dbReference type="InterPro" id="IPR056729">
    <property type="entry name" value="GMPPB_C"/>
</dbReference>